<name>A0A5M3M714_CONPW</name>
<feature type="coiled-coil region" evidence="1">
    <location>
        <begin position="23"/>
        <end position="64"/>
    </location>
</feature>
<sequence>MAPESKPMTSSVRPGGGRYKEKFQQLRERYDQVNALHDEYERNLELAKTRMRKLQEENDLLLDAIALTIPEVPPGVPHPEQDPAPYYPQPGYAPKPPHAPNGSLNGSGTNGVSHSYREPPPDMAGPPGEYMPRELNGRA</sequence>
<keyword evidence="4" id="KW-1185">Reference proteome</keyword>
<evidence type="ECO:0000256" key="2">
    <source>
        <dbReference type="SAM" id="MobiDB-lite"/>
    </source>
</evidence>
<evidence type="ECO:0000313" key="3">
    <source>
        <dbReference type="EMBL" id="EIW75132.1"/>
    </source>
</evidence>
<feature type="region of interest" description="Disordered" evidence="2">
    <location>
        <begin position="1"/>
        <end position="20"/>
    </location>
</feature>
<dbReference type="OrthoDB" id="2442602at2759"/>
<reference evidence="4" key="1">
    <citation type="journal article" date="2012" name="Science">
        <title>The Paleozoic origin of enzymatic lignin decomposition reconstructed from 31 fungal genomes.</title>
        <authorList>
            <person name="Floudas D."/>
            <person name="Binder M."/>
            <person name="Riley R."/>
            <person name="Barry K."/>
            <person name="Blanchette R.A."/>
            <person name="Henrissat B."/>
            <person name="Martinez A.T."/>
            <person name="Otillar R."/>
            <person name="Spatafora J.W."/>
            <person name="Yadav J.S."/>
            <person name="Aerts A."/>
            <person name="Benoit I."/>
            <person name="Boyd A."/>
            <person name="Carlson A."/>
            <person name="Copeland A."/>
            <person name="Coutinho P.M."/>
            <person name="de Vries R.P."/>
            <person name="Ferreira P."/>
            <person name="Findley K."/>
            <person name="Foster B."/>
            <person name="Gaskell J."/>
            <person name="Glotzer D."/>
            <person name="Gorecki P."/>
            <person name="Heitman J."/>
            <person name="Hesse C."/>
            <person name="Hori C."/>
            <person name="Igarashi K."/>
            <person name="Jurgens J.A."/>
            <person name="Kallen N."/>
            <person name="Kersten P."/>
            <person name="Kohler A."/>
            <person name="Kuees U."/>
            <person name="Kumar T.K.A."/>
            <person name="Kuo A."/>
            <person name="LaButti K."/>
            <person name="Larrondo L.F."/>
            <person name="Lindquist E."/>
            <person name="Ling A."/>
            <person name="Lombard V."/>
            <person name="Lucas S."/>
            <person name="Lundell T."/>
            <person name="Martin R."/>
            <person name="McLaughlin D.J."/>
            <person name="Morgenstern I."/>
            <person name="Morin E."/>
            <person name="Murat C."/>
            <person name="Nagy L.G."/>
            <person name="Nolan M."/>
            <person name="Ohm R.A."/>
            <person name="Patyshakuliyeva A."/>
            <person name="Rokas A."/>
            <person name="Ruiz-Duenas F.J."/>
            <person name="Sabat G."/>
            <person name="Salamov A."/>
            <person name="Samejima M."/>
            <person name="Schmutz J."/>
            <person name="Slot J.C."/>
            <person name="St John F."/>
            <person name="Stenlid J."/>
            <person name="Sun H."/>
            <person name="Sun S."/>
            <person name="Syed K."/>
            <person name="Tsang A."/>
            <person name="Wiebenga A."/>
            <person name="Young D."/>
            <person name="Pisabarro A."/>
            <person name="Eastwood D.C."/>
            <person name="Martin F."/>
            <person name="Cullen D."/>
            <person name="Grigoriev I.V."/>
            <person name="Hibbett D.S."/>
        </authorList>
    </citation>
    <scope>NUCLEOTIDE SEQUENCE [LARGE SCALE GENOMIC DNA]</scope>
    <source>
        <strain evidence="4">RWD-64-598 SS2</strain>
    </source>
</reference>
<dbReference type="GeneID" id="19201459"/>
<dbReference type="AlphaFoldDB" id="A0A5M3M714"/>
<dbReference type="RefSeq" id="XP_007774563.1">
    <property type="nucleotide sequence ID" value="XM_007776373.1"/>
</dbReference>
<keyword evidence="1" id="KW-0175">Coiled coil</keyword>
<gene>
    <name evidence="3" type="ORF">CONPUDRAFT_140126</name>
</gene>
<comment type="caution">
    <text evidence="3">The sequence shown here is derived from an EMBL/GenBank/DDBJ whole genome shotgun (WGS) entry which is preliminary data.</text>
</comment>
<evidence type="ECO:0008006" key="5">
    <source>
        <dbReference type="Google" id="ProtNLM"/>
    </source>
</evidence>
<dbReference type="OMA" id="TFEIAHS"/>
<feature type="region of interest" description="Disordered" evidence="2">
    <location>
        <begin position="70"/>
        <end position="139"/>
    </location>
</feature>
<dbReference type="KEGG" id="cput:CONPUDRAFT_140126"/>
<protein>
    <recommendedName>
        <fullName evidence="5">Transcriptional repressor Tup1 N-terminal domain-containing protein</fullName>
    </recommendedName>
</protein>
<proteinExistence type="predicted"/>
<feature type="compositionally biased region" description="Pro residues" evidence="2">
    <location>
        <begin position="85"/>
        <end position="99"/>
    </location>
</feature>
<dbReference type="Proteomes" id="UP000053558">
    <property type="component" value="Unassembled WGS sequence"/>
</dbReference>
<evidence type="ECO:0000313" key="4">
    <source>
        <dbReference type="Proteomes" id="UP000053558"/>
    </source>
</evidence>
<dbReference type="EMBL" id="JH711589">
    <property type="protein sequence ID" value="EIW75132.1"/>
    <property type="molecule type" value="Genomic_DNA"/>
</dbReference>
<evidence type="ECO:0000256" key="1">
    <source>
        <dbReference type="SAM" id="Coils"/>
    </source>
</evidence>
<organism evidence="3 4">
    <name type="scientific">Coniophora puteana (strain RWD-64-598)</name>
    <name type="common">Brown rot fungus</name>
    <dbReference type="NCBI Taxonomy" id="741705"/>
    <lineage>
        <taxon>Eukaryota</taxon>
        <taxon>Fungi</taxon>
        <taxon>Dikarya</taxon>
        <taxon>Basidiomycota</taxon>
        <taxon>Agaricomycotina</taxon>
        <taxon>Agaricomycetes</taxon>
        <taxon>Agaricomycetidae</taxon>
        <taxon>Boletales</taxon>
        <taxon>Coniophorineae</taxon>
        <taxon>Coniophoraceae</taxon>
        <taxon>Coniophora</taxon>
    </lineage>
</organism>
<feature type="compositionally biased region" description="Polar residues" evidence="2">
    <location>
        <begin position="102"/>
        <end position="113"/>
    </location>
</feature>
<accession>A0A5M3M714</accession>